<name>A0A564Y7Z0_HYMDI</name>
<dbReference type="AlphaFoldDB" id="A0A564Y7Z0"/>
<sequence>MVSYLGVLPSHQMDLQHALKSVHQALYTCMPRIINSAILSCHKNLLWYRLFDSQYFPSTQISDYQEGVEEIGQEAVSLLNSEVVHRGLSCDEFGDLISSAPLKLDLLRMDPRLIELLKISGKHLATSVVNHLNASGGKTVAFIFSETSDGWTHLVVIDPTFREGLIQISWRRDSSSVGRCQILITPQPAEVGSVQSPSVKSRLYSILRNILSSVNRTVEGVPMGERPEEFEEFWDSYEFTMMAVFRSTGSMEASIRNLSNPSITPAPSSNMPPPLPNSLIASNIYRTHLMSA</sequence>
<protein>
    <submittedName>
        <fullName evidence="1">Uncharacterized protein</fullName>
    </submittedName>
</protein>
<proteinExistence type="predicted"/>
<evidence type="ECO:0000313" key="1">
    <source>
        <dbReference type="EMBL" id="VUZ42663.1"/>
    </source>
</evidence>
<organism evidence="1 2">
    <name type="scientific">Hymenolepis diminuta</name>
    <name type="common">Rat tapeworm</name>
    <dbReference type="NCBI Taxonomy" id="6216"/>
    <lineage>
        <taxon>Eukaryota</taxon>
        <taxon>Metazoa</taxon>
        <taxon>Spiralia</taxon>
        <taxon>Lophotrochozoa</taxon>
        <taxon>Platyhelminthes</taxon>
        <taxon>Cestoda</taxon>
        <taxon>Eucestoda</taxon>
        <taxon>Cyclophyllidea</taxon>
        <taxon>Hymenolepididae</taxon>
        <taxon>Hymenolepis</taxon>
    </lineage>
</organism>
<dbReference type="EMBL" id="CABIJS010000089">
    <property type="protein sequence ID" value="VUZ42663.1"/>
    <property type="molecule type" value="Genomic_DNA"/>
</dbReference>
<evidence type="ECO:0000313" key="2">
    <source>
        <dbReference type="Proteomes" id="UP000321570"/>
    </source>
</evidence>
<gene>
    <name evidence="1" type="ORF">WMSIL1_LOCUS3061</name>
</gene>
<keyword evidence="2" id="KW-1185">Reference proteome</keyword>
<reference evidence="1 2" key="1">
    <citation type="submission" date="2019-07" db="EMBL/GenBank/DDBJ databases">
        <authorList>
            <person name="Jastrzebski P J."/>
            <person name="Paukszto L."/>
            <person name="Jastrzebski P J."/>
        </authorList>
    </citation>
    <scope>NUCLEOTIDE SEQUENCE [LARGE SCALE GENOMIC DNA]</scope>
    <source>
        <strain evidence="1 2">WMS-il1</strain>
    </source>
</reference>
<feature type="non-terminal residue" evidence="1">
    <location>
        <position position="292"/>
    </location>
</feature>
<accession>A0A564Y7Z0</accession>
<dbReference type="Proteomes" id="UP000321570">
    <property type="component" value="Unassembled WGS sequence"/>
</dbReference>